<evidence type="ECO:0000256" key="3">
    <source>
        <dbReference type="ARBA" id="ARBA00022448"/>
    </source>
</evidence>
<dbReference type="SUPFAM" id="SSF53807">
    <property type="entry name" value="Helical backbone' metal receptor"/>
    <property type="match status" value="1"/>
</dbReference>
<keyword evidence="9" id="KW-1185">Reference proteome</keyword>
<evidence type="ECO:0000313" key="8">
    <source>
        <dbReference type="EMBL" id="MDP5307960.1"/>
    </source>
</evidence>
<dbReference type="RefSeq" id="WP_305963805.1">
    <property type="nucleotide sequence ID" value="NZ_JAVAMQ010000011.1"/>
</dbReference>
<proteinExistence type="inferred from homology"/>
<evidence type="ECO:0000256" key="1">
    <source>
        <dbReference type="ARBA" id="ARBA00011028"/>
    </source>
</evidence>
<keyword evidence="5" id="KW-0406">Ion transport</keyword>
<evidence type="ECO:0000256" key="6">
    <source>
        <dbReference type="SAM" id="MobiDB-lite"/>
    </source>
</evidence>
<evidence type="ECO:0000256" key="5">
    <source>
        <dbReference type="ARBA" id="ARBA00022906"/>
    </source>
</evidence>
<organism evidence="8 9">
    <name type="scientific">Paracoccus spongiarum</name>
    <dbReference type="NCBI Taxonomy" id="3064387"/>
    <lineage>
        <taxon>Bacteria</taxon>
        <taxon>Pseudomonadati</taxon>
        <taxon>Pseudomonadota</taxon>
        <taxon>Alphaproteobacteria</taxon>
        <taxon>Rhodobacterales</taxon>
        <taxon>Paracoccaceae</taxon>
        <taxon>Paracoccus</taxon>
    </lineage>
</organism>
<accession>A0ABT9JDR3</accession>
<name>A0ABT9JDR3_9RHOB</name>
<reference evidence="8 9" key="1">
    <citation type="submission" date="2023-08" db="EMBL/GenBank/DDBJ databases">
        <authorList>
            <person name="Park J.-S."/>
        </authorList>
    </citation>
    <scope>NUCLEOTIDE SEQUENCE [LARGE SCALE GENOMIC DNA]</scope>
    <source>
        <strain evidence="8 9">2205BS29-5</strain>
    </source>
</reference>
<dbReference type="Gene3D" id="3.40.50.1980">
    <property type="entry name" value="Nitrogenase molybdenum iron protein domain"/>
    <property type="match status" value="2"/>
</dbReference>
<keyword evidence="3" id="KW-0813">Transport</keyword>
<keyword evidence="4 7" id="KW-0732">Signal</keyword>
<comment type="similarity">
    <text evidence="1">Belongs to the bacterial solute-binding protein 9 family.</text>
</comment>
<protein>
    <recommendedName>
        <fullName evidence="2">High-affinity zinc uptake system protein ZnuA</fullName>
    </recommendedName>
</protein>
<feature type="chain" id="PRO_5045802473" description="High-affinity zinc uptake system protein ZnuA" evidence="7">
    <location>
        <begin position="20"/>
        <end position="308"/>
    </location>
</feature>
<dbReference type="InterPro" id="IPR006127">
    <property type="entry name" value="ZnuA-like"/>
</dbReference>
<comment type="caution">
    <text evidence="8">The sequence shown here is derived from an EMBL/GenBank/DDBJ whole genome shotgun (WGS) entry which is preliminary data.</text>
</comment>
<keyword evidence="5" id="KW-0862">Zinc</keyword>
<gene>
    <name evidence="8" type="ORF">Q5Y72_12765</name>
</gene>
<dbReference type="Proteomes" id="UP001224997">
    <property type="component" value="Unassembled WGS sequence"/>
</dbReference>
<evidence type="ECO:0000256" key="2">
    <source>
        <dbReference type="ARBA" id="ARBA00015915"/>
    </source>
</evidence>
<dbReference type="Pfam" id="PF01297">
    <property type="entry name" value="ZnuA"/>
    <property type="match status" value="1"/>
</dbReference>
<dbReference type="InterPro" id="IPR050492">
    <property type="entry name" value="Bact_metal-bind_prot9"/>
</dbReference>
<dbReference type="PANTHER" id="PTHR42953">
    <property type="entry name" value="HIGH-AFFINITY ZINC UPTAKE SYSTEM PROTEIN ZNUA-RELATED"/>
    <property type="match status" value="1"/>
</dbReference>
<sequence>MRFAPIAALIVLIAGPALAQPPRVVADTPITASLVAQVMGDLGAPGLLLPPGSSPHHHQMRPSEAAALQSADLLVWMGPALTPWLERAAAPRGAGRDLQLLDVPDTALRAFGEAEHDAGQDDGDGPEATGDHGHDGIDPHAWLDPANAAIWLRAIAGDLSRRDPGNAATYADNAAAAQARLSALDHEITGRLAPLADRRFVVFHDAYGYFTDHFGLQPAIAVALGDATSPSAARIADVQAQIGASGARCAFPEFGHDKKLIEAAIGGSDVVMGAALDPAGAAIEGGAGLYEATLRGLAETVEACLSGG</sequence>
<keyword evidence="5" id="KW-0864">Zinc transport</keyword>
<evidence type="ECO:0000313" key="9">
    <source>
        <dbReference type="Proteomes" id="UP001224997"/>
    </source>
</evidence>
<feature type="signal peptide" evidence="7">
    <location>
        <begin position="1"/>
        <end position="19"/>
    </location>
</feature>
<dbReference type="EMBL" id="JAVAMQ010000011">
    <property type="protein sequence ID" value="MDP5307960.1"/>
    <property type="molecule type" value="Genomic_DNA"/>
</dbReference>
<dbReference type="PANTHER" id="PTHR42953:SF3">
    <property type="entry name" value="HIGH-AFFINITY ZINC UPTAKE SYSTEM PROTEIN ZNUA"/>
    <property type="match status" value="1"/>
</dbReference>
<feature type="region of interest" description="Disordered" evidence="6">
    <location>
        <begin position="115"/>
        <end position="139"/>
    </location>
</feature>
<feature type="compositionally biased region" description="Basic and acidic residues" evidence="6">
    <location>
        <begin position="129"/>
        <end position="138"/>
    </location>
</feature>
<evidence type="ECO:0000256" key="4">
    <source>
        <dbReference type="ARBA" id="ARBA00022729"/>
    </source>
</evidence>
<evidence type="ECO:0000256" key="7">
    <source>
        <dbReference type="SAM" id="SignalP"/>
    </source>
</evidence>